<comment type="caution">
    <text evidence="1">The sequence shown here is derived from an EMBL/GenBank/DDBJ whole genome shotgun (WGS) entry which is preliminary data.</text>
</comment>
<dbReference type="AlphaFoldDB" id="A0A6A4SQD6"/>
<organism evidence="1 2">
    <name type="scientific">Scophthalmus maximus</name>
    <name type="common">Turbot</name>
    <name type="synonym">Psetta maxima</name>
    <dbReference type="NCBI Taxonomy" id="52904"/>
    <lineage>
        <taxon>Eukaryota</taxon>
        <taxon>Metazoa</taxon>
        <taxon>Chordata</taxon>
        <taxon>Craniata</taxon>
        <taxon>Vertebrata</taxon>
        <taxon>Euteleostomi</taxon>
        <taxon>Actinopterygii</taxon>
        <taxon>Neopterygii</taxon>
        <taxon>Teleostei</taxon>
        <taxon>Neoteleostei</taxon>
        <taxon>Acanthomorphata</taxon>
        <taxon>Carangaria</taxon>
        <taxon>Pleuronectiformes</taxon>
        <taxon>Pleuronectoidei</taxon>
        <taxon>Scophthalmidae</taxon>
        <taxon>Scophthalmus</taxon>
    </lineage>
</organism>
<reference evidence="1 2" key="1">
    <citation type="submission" date="2019-06" db="EMBL/GenBank/DDBJ databases">
        <title>Draft genomes of female and male turbot (Scophthalmus maximus).</title>
        <authorList>
            <person name="Xu H."/>
            <person name="Xu X.-W."/>
            <person name="Shao C."/>
            <person name="Chen S."/>
        </authorList>
    </citation>
    <scope>NUCLEOTIDE SEQUENCE [LARGE SCALE GENOMIC DNA]</scope>
    <source>
        <strain evidence="1">Ysfricsl-2016a</strain>
        <tissue evidence="1">Blood</tissue>
    </source>
</reference>
<accession>A0A6A4SQD6</accession>
<protein>
    <submittedName>
        <fullName evidence="1">Uncharacterized protein</fullName>
    </submittedName>
</protein>
<gene>
    <name evidence="1" type="ORF">F2P81_010270</name>
</gene>
<dbReference type="EMBL" id="VEVO01000009">
    <property type="protein sequence ID" value="KAF0037396.1"/>
    <property type="molecule type" value="Genomic_DNA"/>
</dbReference>
<evidence type="ECO:0000313" key="1">
    <source>
        <dbReference type="EMBL" id="KAF0037396.1"/>
    </source>
</evidence>
<dbReference type="Proteomes" id="UP000438429">
    <property type="component" value="Unassembled WGS sequence"/>
</dbReference>
<evidence type="ECO:0000313" key="2">
    <source>
        <dbReference type="Proteomes" id="UP000438429"/>
    </source>
</evidence>
<name>A0A6A4SQD6_SCOMX</name>
<proteinExistence type="predicted"/>
<sequence>MFVGHNNVPLLLRKYDRLEHQCDPENEHAKNLYIPYQTETGSISCRDQRRPYRVSIPARTVYVLISPVLSYSDTDDSQWTFISGSEILYFE</sequence>